<reference evidence="4 5" key="1">
    <citation type="submission" date="2024-03" db="EMBL/GenBank/DDBJ databases">
        <title>Two novel species of the genus Flavobacterium exhibiting potentially degradation of complex polysaccharides.</title>
        <authorList>
            <person name="Lian X."/>
        </authorList>
    </citation>
    <scope>NUCLEOTIDE SEQUENCE [LARGE SCALE GENOMIC DNA]</scope>
    <source>
        <strain evidence="4 5">N6</strain>
    </source>
</reference>
<evidence type="ECO:0000259" key="3">
    <source>
        <dbReference type="Pfam" id="PF16411"/>
    </source>
</evidence>
<dbReference type="InterPro" id="IPR032187">
    <property type="entry name" value="SusF/SusE-like_C"/>
</dbReference>
<gene>
    <name evidence="4" type="ORF">WFZ86_05740</name>
</gene>
<comment type="caution">
    <text evidence="4">The sequence shown here is derived from an EMBL/GenBank/DDBJ whole genome shotgun (WGS) entry which is preliminary data.</text>
</comment>
<organism evidence="4 5">
    <name type="scientific">Flavobacterium polysaccharolyticum</name>
    <dbReference type="NCBI Taxonomy" id="3133148"/>
    <lineage>
        <taxon>Bacteria</taxon>
        <taxon>Pseudomonadati</taxon>
        <taxon>Bacteroidota</taxon>
        <taxon>Flavobacteriia</taxon>
        <taxon>Flavobacteriales</taxon>
        <taxon>Flavobacteriaceae</taxon>
        <taxon>Flavobacterium</taxon>
    </lineage>
</organism>
<evidence type="ECO:0000256" key="1">
    <source>
        <dbReference type="SAM" id="SignalP"/>
    </source>
</evidence>
<feature type="signal peptide" evidence="1">
    <location>
        <begin position="1"/>
        <end position="21"/>
    </location>
</feature>
<keyword evidence="1" id="KW-0732">Signal</keyword>
<protein>
    <submittedName>
        <fullName evidence="4">SusE domain-containing protein</fullName>
    </submittedName>
</protein>
<sequence>MKNISKLILALFALVMFSCSVEDVQDRPVIEASDAPVITAPTTGSSYVITPATSDKLLDRFAWAPANFNADVVVTYQVEIAKLTDKEFTKPQLVQSSKTNNVAVTGDNLNKAAIDLGLTPFVPTTVLARVKAVVGTQVIGSDPIEIAVNPFKVAPLLGLVGNHQGWNPAGLTSAYQMKPSAKGNSDFEGYAYLDGGFKFLEADDNLKFDWANVAYGSGGSGVLDAKGGDVTAAAGYYYVKADTQKLTYSLLKQDWGIIGDATPGGWGTSTPMTFDKATNTWEITATLTANELKFRPNNDWPGNFGDNGGDNILEGDGANIKIPSAGTYKITLDLSKSRAYTYTLVKQ</sequence>
<dbReference type="Pfam" id="PF16411">
    <property type="entry name" value="SusF_SusE"/>
    <property type="match status" value="1"/>
</dbReference>
<dbReference type="Gene3D" id="2.60.40.3620">
    <property type="match status" value="2"/>
</dbReference>
<dbReference type="CDD" id="cd12956">
    <property type="entry name" value="CBM_SusE-F_like"/>
    <property type="match status" value="1"/>
</dbReference>
<dbReference type="RefSeq" id="WP_342691050.1">
    <property type="nucleotide sequence ID" value="NZ_JBCGDP010000004.1"/>
</dbReference>
<evidence type="ECO:0000259" key="2">
    <source>
        <dbReference type="Pfam" id="PF14292"/>
    </source>
</evidence>
<dbReference type="InterPro" id="IPR025970">
    <property type="entry name" value="SusE"/>
</dbReference>
<accession>A0ABU9NL13</accession>
<keyword evidence="5" id="KW-1185">Reference proteome</keyword>
<name>A0ABU9NL13_9FLAO</name>
<evidence type="ECO:0000313" key="5">
    <source>
        <dbReference type="Proteomes" id="UP001468798"/>
    </source>
</evidence>
<dbReference type="Proteomes" id="UP001468798">
    <property type="component" value="Unassembled WGS sequence"/>
</dbReference>
<feature type="domain" description="SusE outer membrane protein" evidence="2">
    <location>
        <begin position="26"/>
        <end position="131"/>
    </location>
</feature>
<evidence type="ECO:0000313" key="4">
    <source>
        <dbReference type="EMBL" id="MEM0575993.1"/>
    </source>
</evidence>
<dbReference type="CDD" id="cd12967">
    <property type="entry name" value="CBM_SusE-F_like_u1"/>
    <property type="match status" value="1"/>
</dbReference>
<dbReference type="EMBL" id="JBCGDP010000004">
    <property type="protein sequence ID" value="MEM0575993.1"/>
    <property type="molecule type" value="Genomic_DNA"/>
</dbReference>
<dbReference type="Pfam" id="PF14292">
    <property type="entry name" value="SusE"/>
    <property type="match status" value="1"/>
</dbReference>
<dbReference type="PROSITE" id="PS51257">
    <property type="entry name" value="PROKAR_LIPOPROTEIN"/>
    <property type="match status" value="1"/>
</dbReference>
<feature type="chain" id="PRO_5046120590" evidence="1">
    <location>
        <begin position="22"/>
        <end position="347"/>
    </location>
</feature>
<proteinExistence type="predicted"/>
<feature type="domain" description="Outer membrane protein SusF/SusE-like C-terminal" evidence="3">
    <location>
        <begin position="257"/>
        <end position="340"/>
    </location>
</feature>